<comment type="caution">
    <text evidence="3">The sequence shown here is derived from an EMBL/GenBank/DDBJ whole genome shotgun (WGS) entry which is preliminary data.</text>
</comment>
<dbReference type="Proteomes" id="UP000249082">
    <property type="component" value="Unassembled WGS sequence"/>
</dbReference>
<dbReference type="InterPro" id="IPR001296">
    <property type="entry name" value="Glyco_trans_1"/>
</dbReference>
<sequence length="389" mass="41744">MTAHAPADDFARTAEAPRPLRVSSIITSLTSGGAEILVTNLNAAFAARGAAGTIVAFCDAPALGNSPEMEAELAAQIAESGCRFESLGLGRSRRLLPGVLALRRHLAAARPDVVHVHTVRAVAMLALSGFSGPIVFTYHNSRLSFPPTLFAAIDRVVNHYVAISNDTAGMYRRLSKRPFTLIQNAPSSRYKAGSPRVAARRPCNVLSVGAISDQKNYPLLIETARILKDRATPAFPPPVLRVAGGGEGLEGLRAEVRAQGLEGVVEFLGERRDVPDLITRSDLFLNTSHYEGFSVAILEAMAMGLPVIATDVAGNRGLVRPGQNGLLCPPDRPQTLAAAILRLTQDNSLYRQFSAGALVTSREYTIENAAARHLELYASLLRRRVPQKD</sequence>
<dbReference type="EMBL" id="QFPX01000002">
    <property type="protein sequence ID" value="PZQ56963.1"/>
    <property type="molecule type" value="Genomic_DNA"/>
</dbReference>
<evidence type="ECO:0000313" key="4">
    <source>
        <dbReference type="Proteomes" id="UP000249082"/>
    </source>
</evidence>
<evidence type="ECO:0000313" key="3">
    <source>
        <dbReference type="EMBL" id="PZQ56963.1"/>
    </source>
</evidence>
<dbReference type="Pfam" id="PF00534">
    <property type="entry name" value="Glycos_transf_1"/>
    <property type="match status" value="1"/>
</dbReference>
<feature type="domain" description="Glycosyltransferase subfamily 4-like N-terminal" evidence="2">
    <location>
        <begin position="32"/>
        <end position="184"/>
    </location>
</feature>
<dbReference type="PANTHER" id="PTHR12526">
    <property type="entry name" value="GLYCOSYLTRANSFERASE"/>
    <property type="match status" value="1"/>
</dbReference>
<protein>
    <submittedName>
        <fullName evidence="3">Glycosyltransferase family 1 protein</fullName>
    </submittedName>
</protein>
<dbReference type="CDD" id="cd03801">
    <property type="entry name" value="GT4_PimA-like"/>
    <property type="match status" value="1"/>
</dbReference>
<organism evidence="3 4">
    <name type="scientific">Novosphingobium pentaromativorans</name>
    <dbReference type="NCBI Taxonomy" id="205844"/>
    <lineage>
        <taxon>Bacteria</taxon>
        <taxon>Pseudomonadati</taxon>
        <taxon>Pseudomonadota</taxon>
        <taxon>Alphaproteobacteria</taxon>
        <taxon>Sphingomonadales</taxon>
        <taxon>Sphingomonadaceae</taxon>
        <taxon>Novosphingobium</taxon>
    </lineage>
</organism>
<dbReference type="Pfam" id="PF13439">
    <property type="entry name" value="Glyco_transf_4"/>
    <property type="match status" value="1"/>
</dbReference>
<proteinExistence type="predicted"/>
<reference evidence="3 4" key="1">
    <citation type="submission" date="2017-08" db="EMBL/GenBank/DDBJ databases">
        <title>Infants hospitalized years apart are colonized by the same room-sourced microbial strains.</title>
        <authorList>
            <person name="Brooks B."/>
            <person name="Olm M.R."/>
            <person name="Firek B.A."/>
            <person name="Baker R."/>
            <person name="Thomas B.C."/>
            <person name="Morowitz M.J."/>
            <person name="Banfield J.F."/>
        </authorList>
    </citation>
    <scope>NUCLEOTIDE SEQUENCE [LARGE SCALE GENOMIC DNA]</scope>
    <source>
        <strain evidence="3">S2_005_002_R2_33</strain>
    </source>
</reference>
<dbReference type="SUPFAM" id="SSF53756">
    <property type="entry name" value="UDP-Glycosyltransferase/glycogen phosphorylase"/>
    <property type="match status" value="1"/>
</dbReference>
<accession>A0A2W5QQI3</accession>
<dbReference type="GO" id="GO:0016757">
    <property type="term" value="F:glycosyltransferase activity"/>
    <property type="evidence" value="ECO:0007669"/>
    <property type="project" value="InterPro"/>
</dbReference>
<name>A0A2W5QQI3_9SPHN</name>
<evidence type="ECO:0000259" key="2">
    <source>
        <dbReference type="Pfam" id="PF13439"/>
    </source>
</evidence>
<dbReference type="InterPro" id="IPR028098">
    <property type="entry name" value="Glyco_trans_4-like_N"/>
</dbReference>
<feature type="domain" description="Glycosyl transferase family 1" evidence="1">
    <location>
        <begin position="205"/>
        <end position="355"/>
    </location>
</feature>
<evidence type="ECO:0000259" key="1">
    <source>
        <dbReference type="Pfam" id="PF00534"/>
    </source>
</evidence>
<dbReference type="Gene3D" id="3.40.50.2000">
    <property type="entry name" value="Glycogen Phosphorylase B"/>
    <property type="match status" value="2"/>
</dbReference>
<keyword evidence="3" id="KW-0808">Transferase</keyword>
<dbReference type="AlphaFoldDB" id="A0A2W5QQI3"/>
<gene>
    <name evidence="3" type="ORF">DI555_02210</name>
</gene>